<evidence type="ECO:0000256" key="3">
    <source>
        <dbReference type="ARBA" id="ARBA00070292"/>
    </source>
</evidence>
<evidence type="ECO:0000256" key="4">
    <source>
        <dbReference type="PROSITE-ProRule" id="PRU10099"/>
    </source>
</evidence>
<dbReference type="GO" id="GO:0006528">
    <property type="term" value="P:asparagine metabolic process"/>
    <property type="evidence" value="ECO:0007669"/>
    <property type="project" value="InterPro"/>
</dbReference>
<evidence type="ECO:0000313" key="7">
    <source>
        <dbReference type="EMBL" id="AGB39303.1"/>
    </source>
</evidence>
<evidence type="ECO:0000256" key="1">
    <source>
        <dbReference type="ARBA" id="ARBA00010518"/>
    </source>
</evidence>
<dbReference type="FunFam" id="3.40.50.1170:FF:000001">
    <property type="entry name" value="L-asparaginase 2"/>
    <property type="match status" value="1"/>
</dbReference>
<proteinExistence type="inferred from homology"/>
<dbReference type="eggNOG" id="arCOG01924">
    <property type="taxonomic scope" value="Archaea"/>
</dbReference>
<protein>
    <recommendedName>
        <fullName evidence="3">L-asparaginase</fullName>
    </recommendedName>
</protein>
<dbReference type="CDD" id="cd08964">
    <property type="entry name" value="L-asparaginase_II"/>
    <property type="match status" value="1"/>
</dbReference>
<dbReference type="Pfam" id="PF00710">
    <property type="entry name" value="Asparaginase"/>
    <property type="match status" value="1"/>
</dbReference>
<dbReference type="SUPFAM" id="SSF53774">
    <property type="entry name" value="Glutaminase/Asparaginase"/>
    <property type="match status" value="1"/>
</dbReference>
<dbReference type="InterPro" id="IPR020827">
    <property type="entry name" value="Asparaginase/glutaminase_AS1"/>
</dbReference>
<evidence type="ECO:0000313" key="8">
    <source>
        <dbReference type="Proteomes" id="UP000010878"/>
    </source>
</evidence>
<evidence type="ECO:0000259" key="6">
    <source>
        <dbReference type="Pfam" id="PF17763"/>
    </source>
</evidence>
<feature type="domain" description="Asparaginase/glutaminase C-terminal" evidence="6">
    <location>
        <begin position="272"/>
        <end position="379"/>
    </location>
</feature>
<name>L0K5E1_9EURY</name>
<dbReference type="InterPro" id="IPR006311">
    <property type="entry name" value="TAT_signal"/>
</dbReference>
<dbReference type="Pfam" id="PF17763">
    <property type="entry name" value="Asparaginase_C"/>
    <property type="match status" value="1"/>
</dbReference>
<dbReference type="GO" id="GO:0004067">
    <property type="term" value="F:asparaginase activity"/>
    <property type="evidence" value="ECO:0007669"/>
    <property type="project" value="UniProtKB-UniRule"/>
</dbReference>
<dbReference type="HOGENOM" id="CLU_019134_1_2_2"/>
<dbReference type="KEGG" id="nou:Natoc_3585"/>
<dbReference type="InterPro" id="IPR027473">
    <property type="entry name" value="L-asparaginase_C"/>
</dbReference>
<dbReference type="InterPro" id="IPR006034">
    <property type="entry name" value="Asparaginase/glutaminase-like"/>
</dbReference>
<keyword evidence="7" id="KW-0808">Transferase</keyword>
<organism evidence="7 8">
    <name type="scientific">Natronococcus occultus SP4</name>
    <dbReference type="NCBI Taxonomy" id="694430"/>
    <lineage>
        <taxon>Archaea</taxon>
        <taxon>Methanobacteriati</taxon>
        <taxon>Methanobacteriota</taxon>
        <taxon>Stenosarchaea group</taxon>
        <taxon>Halobacteria</taxon>
        <taxon>Halobacteriales</taxon>
        <taxon>Natrialbaceae</taxon>
        <taxon>Natronococcus</taxon>
    </lineage>
</organism>
<dbReference type="InterPro" id="IPR040919">
    <property type="entry name" value="Asparaginase_C"/>
</dbReference>
<dbReference type="AlphaFoldDB" id="L0K5E1"/>
<dbReference type="PRINTS" id="PR00139">
    <property type="entry name" value="ASNGLNASE"/>
</dbReference>
<dbReference type="EMBL" id="CP003929">
    <property type="protein sequence ID" value="AGB39303.1"/>
    <property type="molecule type" value="Genomic_DNA"/>
</dbReference>
<evidence type="ECO:0000259" key="5">
    <source>
        <dbReference type="Pfam" id="PF00710"/>
    </source>
</evidence>
<feature type="domain" description="L-asparaginase N-terminal" evidence="5">
    <location>
        <begin position="57"/>
        <end position="250"/>
    </location>
</feature>
<evidence type="ECO:0000256" key="2">
    <source>
        <dbReference type="ARBA" id="ARBA00022801"/>
    </source>
</evidence>
<accession>L0K5E1</accession>
<dbReference type="InterPro" id="IPR037152">
    <property type="entry name" value="L-asparaginase_N_sf"/>
</dbReference>
<dbReference type="PANTHER" id="PTHR11707:SF28">
    <property type="entry name" value="60 KDA LYSOPHOSPHOLIPASE"/>
    <property type="match status" value="1"/>
</dbReference>
<dbReference type="InterPro" id="IPR027474">
    <property type="entry name" value="L-asparaginase_N"/>
</dbReference>
<dbReference type="Gene3D" id="3.40.50.40">
    <property type="match status" value="1"/>
</dbReference>
<keyword evidence="2" id="KW-0378">Hydrolase</keyword>
<dbReference type="PIRSF" id="PIRSF500176">
    <property type="entry name" value="L_ASNase"/>
    <property type="match status" value="1"/>
</dbReference>
<reference evidence="7 8" key="1">
    <citation type="submission" date="2012-11" db="EMBL/GenBank/DDBJ databases">
        <title>FINISHED of Natronococcus occultus SP4, DSM 3396.</title>
        <authorList>
            <consortium name="DOE Joint Genome Institute"/>
            <person name="Eisen J."/>
            <person name="Huntemann M."/>
            <person name="Wei C.-L."/>
            <person name="Han J."/>
            <person name="Detter J.C."/>
            <person name="Han C."/>
            <person name="Tapia R."/>
            <person name="Chen A."/>
            <person name="Kyrpides N."/>
            <person name="Mavromatis K."/>
            <person name="Markowitz V."/>
            <person name="Szeto E."/>
            <person name="Ivanova N."/>
            <person name="Mikhailova N."/>
            <person name="Ovchinnikova G."/>
            <person name="Pagani I."/>
            <person name="Pati A."/>
            <person name="Goodwin L."/>
            <person name="Nordberg H.P."/>
            <person name="Cantor M.N."/>
            <person name="Hua S.X."/>
            <person name="Woyke T."/>
            <person name="Eisen J."/>
            <person name="Klenk H.-P."/>
            <person name="Klenk H.-P."/>
        </authorList>
    </citation>
    <scope>NUCLEOTIDE SEQUENCE [LARGE SCALE GENOMIC DNA]</scope>
    <source>
        <strain evidence="7 8">SP4</strain>
    </source>
</reference>
<gene>
    <name evidence="7" type="ORF">Natoc_3585</name>
</gene>
<dbReference type="SMART" id="SM00870">
    <property type="entry name" value="Asparaginase"/>
    <property type="match status" value="1"/>
</dbReference>
<dbReference type="PROSITE" id="PS51318">
    <property type="entry name" value="TAT"/>
    <property type="match status" value="1"/>
</dbReference>
<dbReference type="Proteomes" id="UP000010878">
    <property type="component" value="Chromosome"/>
</dbReference>
<dbReference type="PANTHER" id="PTHR11707">
    <property type="entry name" value="L-ASPARAGINASE"/>
    <property type="match status" value="1"/>
</dbReference>
<dbReference type="GO" id="GO:0016740">
    <property type="term" value="F:transferase activity"/>
    <property type="evidence" value="ECO:0007669"/>
    <property type="project" value="UniProtKB-KW"/>
</dbReference>
<comment type="similarity">
    <text evidence="1">Belongs to the asparaginase 1 family.</text>
</comment>
<dbReference type="InterPro" id="IPR004550">
    <property type="entry name" value="AsnASE_II"/>
</dbReference>
<dbReference type="STRING" id="694430.Natoc_3585"/>
<keyword evidence="8" id="KW-1185">Reference proteome</keyword>
<dbReference type="InterPro" id="IPR036152">
    <property type="entry name" value="Asp/glu_Ase-like_sf"/>
</dbReference>
<dbReference type="PROSITE" id="PS51732">
    <property type="entry name" value="ASN_GLN_ASE_3"/>
    <property type="match status" value="1"/>
</dbReference>
<feature type="active site" evidence="4">
    <location>
        <position position="65"/>
    </location>
</feature>
<sequence>MEKRLRGEDGSIMPNRRTFLQLTGAAAGSGVVFASNATANDEVESAELPDYDDRPEVRVVGTGGTIASTQAAAGDGGYSLEEQAEAIVNAVPVLDEFAEITFDQPVQKPSPFLNAEDFVEITKAIMDAAREGVDGILVTHGTDAIEENAFFQDLVLDLDIPVVFVGAMRPADAISADGPANLLSAVRLCTREEFHLTDEPSGVYMVMNDTIHAARDVRKSHTSVVDTFESGPAGPIGILTDSEIVLYREPGSYTANLTCENLDKIPDKTVPIADTGAGYEPFIFEQATAGEYDVDGIVLHTTGNGGVQPPITEARDKALDAGIPVTASTRVYWGPMSSGPTPDDEEGSLVTMEDIPAWNARLLMMVALTAAEDEPAIEAVRKAVYESKYANETVSPSAL</sequence>
<dbReference type="PROSITE" id="PS00144">
    <property type="entry name" value="ASN_GLN_ASE_1"/>
    <property type="match status" value="1"/>
</dbReference>
<dbReference type="PIRSF" id="PIRSF001220">
    <property type="entry name" value="L-ASNase_gatD"/>
    <property type="match status" value="1"/>
</dbReference>
<dbReference type="Gene3D" id="3.40.50.1170">
    <property type="entry name" value="L-asparaginase, N-terminal domain"/>
    <property type="match status" value="1"/>
</dbReference>